<evidence type="ECO:0000313" key="3">
    <source>
        <dbReference type="Proteomes" id="UP001596528"/>
    </source>
</evidence>
<dbReference type="InterPro" id="IPR029787">
    <property type="entry name" value="Nucleotide_cyclase"/>
</dbReference>
<dbReference type="EMBL" id="JBHTGQ010000002">
    <property type="protein sequence ID" value="MFC7748716.1"/>
    <property type="molecule type" value="Genomic_DNA"/>
</dbReference>
<dbReference type="NCBIfam" id="TIGR00254">
    <property type="entry name" value="GGDEF"/>
    <property type="match status" value="1"/>
</dbReference>
<dbReference type="Pfam" id="PF00990">
    <property type="entry name" value="GGDEF"/>
    <property type="match status" value="1"/>
</dbReference>
<name>A0ABW2V1S8_9BACL</name>
<keyword evidence="2" id="KW-0808">Transferase</keyword>
<dbReference type="InterPro" id="IPR000160">
    <property type="entry name" value="GGDEF_dom"/>
</dbReference>
<dbReference type="InterPro" id="IPR043128">
    <property type="entry name" value="Rev_trsase/Diguanyl_cyclase"/>
</dbReference>
<keyword evidence="2" id="KW-0548">Nucleotidyltransferase</keyword>
<dbReference type="InterPro" id="IPR050469">
    <property type="entry name" value="Diguanylate_Cyclase"/>
</dbReference>
<dbReference type="SMART" id="SM00065">
    <property type="entry name" value="GAF"/>
    <property type="match status" value="2"/>
</dbReference>
<proteinExistence type="predicted"/>
<comment type="caution">
    <text evidence="2">The sequence shown here is derived from an EMBL/GenBank/DDBJ whole genome shotgun (WGS) entry which is preliminary data.</text>
</comment>
<reference evidence="3" key="1">
    <citation type="journal article" date="2019" name="Int. J. Syst. Evol. Microbiol.">
        <title>The Global Catalogue of Microorganisms (GCM) 10K type strain sequencing project: providing services to taxonomists for standard genome sequencing and annotation.</title>
        <authorList>
            <consortium name="The Broad Institute Genomics Platform"/>
            <consortium name="The Broad Institute Genome Sequencing Center for Infectious Disease"/>
            <person name="Wu L."/>
            <person name="Ma J."/>
        </authorList>
    </citation>
    <scope>NUCLEOTIDE SEQUENCE [LARGE SCALE GENOMIC DNA]</scope>
    <source>
        <strain evidence="3">JCM 18657</strain>
    </source>
</reference>
<protein>
    <submittedName>
        <fullName evidence="2">Sensor domain-containing diguanylate cyclase</fullName>
        <ecNumber evidence="2">2.7.7.65</ecNumber>
    </submittedName>
</protein>
<dbReference type="PROSITE" id="PS50887">
    <property type="entry name" value="GGDEF"/>
    <property type="match status" value="1"/>
</dbReference>
<dbReference type="Gene3D" id="3.30.70.270">
    <property type="match status" value="1"/>
</dbReference>
<dbReference type="SUPFAM" id="SSF55073">
    <property type="entry name" value="Nucleotide cyclase"/>
    <property type="match status" value="1"/>
</dbReference>
<dbReference type="InterPro" id="IPR003018">
    <property type="entry name" value="GAF"/>
</dbReference>
<dbReference type="Gene3D" id="3.30.450.40">
    <property type="match status" value="2"/>
</dbReference>
<gene>
    <name evidence="2" type="ORF">ACFQWB_01985</name>
</gene>
<dbReference type="PANTHER" id="PTHR45138">
    <property type="entry name" value="REGULATORY COMPONENTS OF SENSORY TRANSDUCTION SYSTEM"/>
    <property type="match status" value="1"/>
</dbReference>
<dbReference type="Pfam" id="PF13492">
    <property type="entry name" value="GAF_3"/>
    <property type="match status" value="1"/>
</dbReference>
<dbReference type="EC" id="2.7.7.65" evidence="2"/>
<keyword evidence="3" id="KW-1185">Reference proteome</keyword>
<feature type="domain" description="GGDEF" evidence="1">
    <location>
        <begin position="495"/>
        <end position="623"/>
    </location>
</feature>
<dbReference type="PANTHER" id="PTHR45138:SF9">
    <property type="entry name" value="DIGUANYLATE CYCLASE DGCM-RELATED"/>
    <property type="match status" value="1"/>
</dbReference>
<evidence type="ECO:0000313" key="2">
    <source>
        <dbReference type="EMBL" id="MFC7748716.1"/>
    </source>
</evidence>
<dbReference type="RefSeq" id="WP_138787756.1">
    <property type="nucleotide sequence ID" value="NZ_JBHTGQ010000002.1"/>
</dbReference>
<sequence length="623" mass="68670">MNDPNNFSFVDMTCSVPALSSEASLPEAALSGFYDWLARLSERAEAPSGCWVLADSQGKLLAAEGGAPAGELRERSAADDGSRDELAAFFRRFASHAFGVAGDFPFGEYRACGVPVQLRADNAPTALVFIAPPEVVSAIADRIGLLAFALEACCREAVKREEARKQSLLYEAAAQLHAKIDVDSVLSETLSFIRRVYPFADVELYLSQDRTSQLPVKLLNFQNIADDPCTQAFMSGKTVVQAGEDGAQPVVAVPLRGPQGVYGVMRLEFGSPPDADDLRLVASLADTAGSAFENARLYEQSNMLIHELQVINEITKRLTQSLKLSDIYQFASNELIHIFGAEFCCILELDTASRRMIVQASNLPAMFNEHFSIDYGFAGMVYKTQEPIIISDYTRNPKVKSKLMEITGSRSLIASPIIVGSEVRGAILVAHRIPNFFSYDNFKLLQVLSGHIGLAMSNASLHAEVRRMAVTDHLTGLYVRRYLDEQIAMQQRKDLCGTLVLIDVDNFKMINDTYGHQVGDRVLIQISSVIRSCIRETDIPVRWGGEELAVYLPQVRVDQALRVADRIRTQVAQVTDPRVTISCGLADWSKESERQAVEALFQRADVALYQAKEAGKNNIQIAR</sequence>
<dbReference type="CDD" id="cd01949">
    <property type="entry name" value="GGDEF"/>
    <property type="match status" value="1"/>
</dbReference>
<organism evidence="2 3">
    <name type="scientific">Paenibacillus thermoaerophilus</name>
    <dbReference type="NCBI Taxonomy" id="1215385"/>
    <lineage>
        <taxon>Bacteria</taxon>
        <taxon>Bacillati</taxon>
        <taxon>Bacillota</taxon>
        <taxon>Bacilli</taxon>
        <taxon>Bacillales</taxon>
        <taxon>Paenibacillaceae</taxon>
        <taxon>Paenibacillus</taxon>
    </lineage>
</organism>
<dbReference type="SMART" id="SM00267">
    <property type="entry name" value="GGDEF"/>
    <property type="match status" value="1"/>
</dbReference>
<accession>A0ABW2V1S8</accession>
<dbReference type="InterPro" id="IPR029016">
    <property type="entry name" value="GAF-like_dom_sf"/>
</dbReference>
<evidence type="ECO:0000259" key="1">
    <source>
        <dbReference type="PROSITE" id="PS50887"/>
    </source>
</evidence>
<dbReference type="Pfam" id="PF13185">
    <property type="entry name" value="GAF_2"/>
    <property type="match status" value="1"/>
</dbReference>
<dbReference type="GO" id="GO:0052621">
    <property type="term" value="F:diguanylate cyclase activity"/>
    <property type="evidence" value="ECO:0007669"/>
    <property type="project" value="UniProtKB-EC"/>
</dbReference>
<dbReference type="SUPFAM" id="SSF55781">
    <property type="entry name" value="GAF domain-like"/>
    <property type="match status" value="2"/>
</dbReference>
<dbReference type="Proteomes" id="UP001596528">
    <property type="component" value="Unassembled WGS sequence"/>
</dbReference>